<evidence type="ECO:0000313" key="2">
    <source>
        <dbReference type="Proteomes" id="UP000008068"/>
    </source>
</evidence>
<protein>
    <submittedName>
        <fullName evidence="1">Uncharacterized protein</fullName>
    </submittedName>
</protein>
<sequence>MATAEQFFTPQNSRMCIFYEYIRESTPKQARNEFKKAKQNVELKTIMGWYSRFKMGHYGIDLPGGDPKDINKDDLKVGLNDEDEIKFDEHFAEYEKQCQDVPKFNFEFFDENLLGFIDVIKKIAGTTIKKEDTKNEYIVKEMEIFVNNIAQPKHVLIGIEYCELMNEKAQTDMIEIYHCDNGVVIRRGKQTKVLEGDEYEYINMAAAACNEILFKILSKQIGFFKIGADRRDDNTDRFFQTFTDLLNKHNMEFPTDGISSRLIHFGFVFNLKKLAIHYDDNTFSREDATKMKEMFSEAGKMEACYFNNETFDVAAIKSSLEMGLNSQETTIDRTTIRVAPQRIFMEKPI</sequence>
<dbReference type="InParanoid" id="G0NA70"/>
<accession>G0NA70</accession>
<dbReference type="HOGENOM" id="CLU_795079_0_0_1"/>
<dbReference type="AlphaFoldDB" id="G0NA70"/>
<evidence type="ECO:0000313" key="1">
    <source>
        <dbReference type="EMBL" id="EGT56020.1"/>
    </source>
</evidence>
<organism evidence="2">
    <name type="scientific">Caenorhabditis brenneri</name>
    <name type="common">Nematode worm</name>
    <dbReference type="NCBI Taxonomy" id="135651"/>
    <lineage>
        <taxon>Eukaryota</taxon>
        <taxon>Metazoa</taxon>
        <taxon>Ecdysozoa</taxon>
        <taxon>Nematoda</taxon>
        <taxon>Chromadorea</taxon>
        <taxon>Rhabditida</taxon>
        <taxon>Rhabditina</taxon>
        <taxon>Rhabditomorpha</taxon>
        <taxon>Rhabditoidea</taxon>
        <taxon>Rhabditidae</taxon>
        <taxon>Peloderinae</taxon>
        <taxon>Caenorhabditis</taxon>
    </lineage>
</organism>
<dbReference type="EMBL" id="GL379853">
    <property type="protein sequence ID" value="EGT56020.1"/>
    <property type="molecule type" value="Genomic_DNA"/>
</dbReference>
<gene>
    <name evidence="1" type="ORF">CAEBREN_02870</name>
</gene>
<dbReference type="Proteomes" id="UP000008068">
    <property type="component" value="Unassembled WGS sequence"/>
</dbReference>
<keyword evidence="2" id="KW-1185">Reference proteome</keyword>
<name>G0NA70_CAEBE</name>
<reference evidence="2" key="1">
    <citation type="submission" date="2011-07" db="EMBL/GenBank/DDBJ databases">
        <authorList>
            <consortium name="Caenorhabditis brenneri Sequencing and Analysis Consortium"/>
            <person name="Wilson R.K."/>
        </authorList>
    </citation>
    <scope>NUCLEOTIDE SEQUENCE [LARGE SCALE GENOMIC DNA]</scope>
    <source>
        <strain evidence="2">PB2801</strain>
    </source>
</reference>
<proteinExistence type="predicted"/>